<keyword evidence="1" id="KW-0732">Signal</keyword>
<evidence type="ECO:0000313" key="2">
    <source>
        <dbReference type="EMBL" id="OAQ25509.1"/>
    </source>
</evidence>
<sequence length="109" mass="12701">NPTIANILSSAMQDKRIFVLVSLALLVASALADMTPREKWVRWGIDECNGDPNCWKELFFYLDEKLDRRFCENEDKPEMIFFRDPPYEDEFCDFIPEPPADAELICGYT</sequence>
<organism evidence="2 3">
    <name type="scientific">Linnemannia elongata AG-77</name>
    <dbReference type="NCBI Taxonomy" id="1314771"/>
    <lineage>
        <taxon>Eukaryota</taxon>
        <taxon>Fungi</taxon>
        <taxon>Fungi incertae sedis</taxon>
        <taxon>Mucoromycota</taxon>
        <taxon>Mortierellomycotina</taxon>
        <taxon>Mortierellomycetes</taxon>
        <taxon>Mortierellales</taxon>
        <taxon>Mortierellaceae</taxon>
        <taxon>Linnemannia</taxon>
    </lineage>
</organism>
<protein>
    <submittedName>
        <fullName evidence="2">Uncharacterized protein</fullName>
    </submittedName>
</protein>
<gene>
    <name evidence="2" type="ORF">K457DRAFT_141151</name>
</gene>
<proteinExistence type="predicted"/>
<feature type="chain" id="PRO_5008276092" evidence="1">
    <location>
        <begin position="33"/>
        <end position="109"/>
    </location>
</feature>
<dbReference type="AlphaFoldDB" id="A0A197JMB0"/>
<feature type="non-terminal residue" evidence="2">
    <location>
        <position position="1"/>
    </location>
</feature>
<feature type="signal peptide" evidence="1">
    <location>
        <begin position="1"/>
        <end position="32"/>
    </location>
</feature>
<dbReference type="EMBL" id="KV442078">
    <property type="protein sequence ID" value="OAQ25509.1"/>
    <property type="molecule type" value="Genomic_DNA"/>
</dbReference>
<accession>A0A197JMB0</accession>
<name>A0A197JMB0_9FUNG</name>
<keyword evidence="3" id="KW-1185">Reference proteome</keyword>
<reference evidence="2 3" key="1">
    <citation type="submission" date="2016-05" db="EMBL/GenBank/DDBJ databases">
        <title>Genome sequencing reveals origins of a unique bacterial endosymbiosis in the earliest lineages of terrestrial Fungi.</title>
        <authorList>
            <consortium name="DOE Joint Genome Institute"/>
            <person name="Uehling J."/>
            <person name="Gryganskyi A."/>
            <person name="Hameed K."/>
            <person name="Tschaplinski T."/>
            <person name="Misztal P."/>
            <person name="Wu S."/>
            <person name="Desiro A."/>
            <person name="Vande Pol N."/>
            <person name="Du Z.-Y."/>
            <person name="Zienkiewicz A."/>
            <person name="Zienkiewicz K."/>
            <person name="Morin E."/>
            <person name="Tisserant E."/>
            <person name="Splivallo R."/>
            <person name="Hainaut M."/>
            <person name="Henrissat B."/>
            <person name="Ohm R."/>
            <person name="Kuo A."/>
            <person name="Yan J."/>
            <person name="Lipzen A."/>
            <person name="Nolan M."/>
            <person name="Labutti K."/>
            <person name="Barry K."/>
            <person name="Goldstein A."/>
            <person name="Labbe J."/>
            <person name="Schadt C."/>
            <person name="Tuskan G."/>
            <person name="Grigoriev I."/>
            <person name="Martin F."/>
            <person name="Vilgalys R."/>
            <person name="Bonito G."/>
        </authorList>
    </citation>
    <scope>NUCLEOTIDE SEQUENCE [LARGE SCALE GENOMIC DNA]</scope>
    <source>
        <strain evidence="2 3">AG-77</strain>
    </source>
</reference>
<evidence type="ECO:0000256" key="1">
    <source>
        <dbReference type="SAM" id="SignalP"/>
    </source>
</evidence>
<dbReference type="Proteomes" id="UP000078512">
    <property type="component" value="Unassembled WGS sequence"/>
</dbReference>
<evidence type="ECO:0000313" key="3">
    <source>
        <dbReference type="Proteomes" id="UP000078512"/>
    </source>
</evidence>